<dbReference type="Pfam" id="PF00300">
    <property type="entry name" value="His_Phos_1"/>
    <property type="match status" value="1"/>
</dbReference>
<sequence>MLKELVVMRHAHAVHPSGWQADAQRPLSPTGREDAFAAGIWLRDTCDQPDAVMCSTALRTRETLVQLARAGCLMPTPEFEPRIYEASLGDLLEVIEERIQARPALERLWLIGHNPGLEQVLFHLDAAARLYALPPAGLARLQIDRDARPTDPGAATIATTWMP</sequence>
<dbReference type="Gene3D" id="3.40.50.1240">
    <property type="entry name" value="Phosphoglycerate mutase-like"/>
    <property type="match status" value="1"/>
</dbReference>
<dbReference type="RefSeq" id="WP_083688224.1">
    <property type="nucleotide sequence ID" value="NZ_FTLW01000002.1"/>
</dbReference>
<dbReference type="PANTHER" id="PTHR47623:SF1">
    <property type="entry name" value="OS09G0287300 PROTEIN"/>
    <property type="match status" value="1"/>
</dbReference>
<proteinExistence type="predicted"/>
<dbReference type="SUPFAM" id="SSF53254">
    <property type="entry name" value="Phosphoglycerate mutase-like"/>
    <property type="match status" value="1"/>
</dbReference>
<dbReference type="CDD" id="cd07067">
    <property type="entry name" value="HP_PGM_like"/>
    <property type="match status" value="1"/>
</dbReference>
<evidence type="ECO:0000313" key="2">
    <source>
        <dbReference type="Proteomes" id="UP000241788"/>
    </source>
</evidence>
<protein>
    <submittedName>
        <fullName evidence="1">Phosphohistidine phosphatase</fullName>
    </submittedName>
</protein>
<accession>A0A1N6R7T7</accession>
<dbReference type="STRING" id="1604334.SAMN05421546_0917"/>
<dbReference type="Proteomes" id="UP000241788">
    <property type="component" value="Unassembled WGS sequence"/>
</dbReference>
<keyword evidence="2" id="KW-1185">Reference proteome</keyword>
<gene>
    <name evidence="1" type="ORF">SAMN05421546_0917</name>
</gene>
<name>A0A1N6R7T7_9GAMM</name>
<dbReference type="AlphaFoldDB" id="A0A1N6R7T7"/>
<dbReference type="OrthoDB" id="9810154at2"/>
<reference evidence="2" key="1">
    <citation type="submission" date="2017-01" db="EMBL/GenBank/DDBJ databases">
        <authorList>
            <person name="Varghese N."/>
            <person name="Submissions S."/>
        </authorList>
    </citation>
    <scope>NUCLEOTIDE SEQUENCE [LARGE SCALE GENOMIC DNA]</scope>
    <source>
        <strain evidence="2">UM1</strain>
    </source>
</reference>
<dbReference type="EMBL" id="FTLW01000002">
    <property type="protein sequence ID" value="SIQ24899.1"/>
    <property type="molecule type" value="Genomic_DNA"/>
</dbReference>
<evidence type="ECO:0000313" key="1">
    <source>
        <dbReference type="EMBL" id="SIQ24899.1"/>
    </source>
</evidence>
<dbReference type="InterPro" id="IPR029033">
    <property type="entry name" value="His_PPase_superfam"/>
</dbReference>
<dbReference type="PANTHER" id="PTHR47623">
    <property type="entry name" value="OS09G0287300 PROTEIN"/>
    <property type="match status" value="1"/>
</dbReference>
<dbReference type="SMART" id="SM00855">
    <property type="entry name" value="PGAM"/>
    <property type="match status" value="1"/>
</dbReference>
<dbReference type="InterPro" id="IPR013078">
    <property type="entry name" value="His_Pase_superF_clade-1"/>
</dbReference>
<organism evidence="1 2">
    <name type="scientific">Solilutibacter tolerans</name>
    <dbReference type="NCBI Taxonomy" id="1604334"/>
    <lineage>
        <taxon>Bacteria</taxon>
        <taxon>Pseudomonadati</taxon>
        <taxon>Pseudomonadota</taxon>
        <taxon>Gammaproteobacteria</taxon>
        <taxon>Lysobacterales</taxon>
        <taxon>Lysobacteraceae</taxon>
        <taxon>Solilutibacter</taxon>
    </lineage>
</organism>